<dbReference type="GO" id="GO:0007165">
    <property type="term" value="P:signal transduction"/>
    <property type="evidence" value="ECO:0007669"/>
    <property type="project" value="TreeGrafter"/>
</dbReference>
<dbReference type="SUPFAM" id="SSF52096">
    <property type="entry name" value="ClpP/crotonase"/>
    <property type="match status" value="1"/>
</dbReference>
<dbReference type="Gene3D" id="2.30.42.10">
    <property type="match status" value="1"/>
</dbReference>
<gene>
    <name evidence="3" type="ORF">AFM12_01265</name>
</gene>
<dbReference type="RefSeq" id="WP_055143378.1">
    <property type="nucleotide sequence ID" value="NZ_JXSZ01000005.1"/>
</dbReference>
<dbReference type="GO" id="GO:0006508">
    <property type="term" value="P:proteolysis"/>
    <property type="evidence" value="ECO:0007669"/>
    <property type="project" value="InterPro"/>
</dbReference>
<dbReference type="InterPro" id="IPR041126">
    <property type="entry name" value="CPAF_PDZ"/>
</dbReference>
<feature type="domain" description="Tail specific protease" evidence="2">
    <location>
        <begin position="208"/>
        <end position="450"/>
    </location>
</feature>
<dbReference type="InterPro" id="IPR029045">
    <property type="entry name" value="ClpP/crotonase-like_dom_sf"/>
</dbReference>
<dbReference type="GO" id="GO:0008236">
    <property type="term" value="F:serine-type peptidase activity"/>
    <property type="evidence" value="ECO:0007669"/>
    <property type="project" value="InterPro"/>
</dbReference>
<dbReference type="Proteomes" id="UP000050454">
    <property type="component" value="Unassembled WGS sequence"/>
</dbReference>
<dbReference type="GO" id="GO:0004175">
    <property type="term" value="F:endopeptidase activity"/>
    <property type="evidence" value="ECO:0007669"/>
    <property type="project" value="TreeGrafter"/>
</dbReference>
<dbReference type="EMBL" id="LGTQ01000005">
    <property type="protein sequence ID" value="KPM49285.1"/>
    <property type="molecule type" value="Genomic_DNA"/>
</dbReference>
<dbReference type="AlphaFoldDB" id="A0A0P7BQ72"/>
<feature type="chain" id="PRO_5006136089" description="Tail specific protease domain-containing protein" evidence="1">
    <location>
        <begin position="19"/>
        <end position="476"/>
    </location>
</feature>
<accession>A0A0P7BQ72</accession>
<proteinExistence type="predicted"/>
<keyword evidence="4" id="KW-1185">Reference proteome</keyword>
<organism evidence="3 4">
    <name type="scientific">Jiulongibacter sediminis</name>
    <dbReference type="NCBI Taxonomy" id="1605367"/>
    <lineage>
        <taxon>Bacteria</taxon>
        <taxon>Pseudomonadati</taxon>
        <taxon>Bacteroidota</taxon>
        <taxon>Cytophagia</taxon>
        <taxon>Cytophagales</taxon>
        <taxon>Leadbetterellaceae</taxon>
        <taxon>Jiulongibacter</taxon>
    </lineage>
</organism>
<dbReference type="OrthoDB" id="5480566at2"/>
<protein>
    <recommendedName>
        <fullName evidence="2">Tail specific protease domain-containing protein</fullName>
    </recommendedName>
</protein>
<dbReference type="GO" id="GO:0030288">
    <property type="term" value="C:outer membrane-bounded periplasmic space"/>
    <property type="evidence" value="ECO:0007669"/>
    <property type="project" value="TreeGrafter"/>
</dbReference>
<dbReference type="InterPro" id="IPR036034">
    <property type="entry name" value="PDZ_sf"/>
</dbReference>
<dbReference type="PANTHER" id="PTHR32060">
    <property type="entry name" value="TAIL-SPECIFIC PROTEASE"/>
    <property type="match status" value="1"/>
</dbReference>
<keyword evidence="1" id="KW-0732">Signal</keyword>
<evidence type="ECO:0000313" key="3">
    <source>
        <dbReference type="EMBL" id="KPM49285.1"/>
    </source>
</evidence>
<evidence type="ECO:0000313" key="4">
    <source>
        <dbReference type="Proteomes" id="UP000050454"/>
    </source>
</evidence>
<dbReference type="Pfam" id="PF17816">
    <property type="entry name" value="PDZ_4"/>
    <property type="match status" value="1"/>
</dbReference>
<dbReference type="PANTHER" id="PTHR32060:SF30">
    <property type="entry name" value="CARBOXY-TERMINAL PROCESSING PROTEASE CTPA"/>
    <property type="match status" value="1"/>
</dbReference>
<evidence type="ECO:0000256" key="1">
    <source>
        <dbReference type="SAM" id="SignalP"/>
    </source>
</evidence>
<dbReference type="SMART" id="SM00245">
    <property type="entry name" value="TSPc"/>
    <property type="match status" value="1"/>
</dbReference>
<dbReference type="InterPro" id="IPR005151">
    <property type="entry name" value="Tail-specific_protease"/>
</dbReference>
<feature type="signal peptide" evidence="1">
    <location>
        <begin position="1"/>
        <end position="18"/>
    </location>
</feature>
<name>A0A0P7BQ72_9BACT</name>
<evidence type="ECO:0000259" key="2">
    <source>
        <dbReference type="SMART" id="SM00245"/>
    </source>
</evidence>
<sequence>MKRLFLIFVVLFPFASSAQKNLSVEQAKEDVAFLYKRMLQVHPGLYAYQDSSHYAEIYQSIYNSFDSEVEYLTFFKRIAPLITEIQDLHTSYRHSKKWSKTHQQVLPFVLQEVEGRFLIQYNGSSDSTLQRGLTLKEINGKPVEEVIDEVKGYLGTDNNNDLAKGLYASRSLYAYYGKLHPLKDSVTVVVKNDTLNELETHKLATLTRKELIPTVLQRYPDKARVNLNYSVIDSTRAVSEIDISSFSYKGGPLDVFQGKFTRKLRQSFKKVAKDSVQHLVLDLRQNGGGYIPNVKKILKYVSKEPFAMIDTMAFRQSAYFRLFPVQAILPPLMAPIYFNKTEDGYRYHASERRKKPKENKWHYDGPLYVYMDANSYSATVFTIALLKDMDRATFLGTIPAGTTWGSYAGSFHLPKLPNSKIQLRIPFYKVVHGLQKRPQKLFLEPDIKVDISKEQFQKDIDPFEEALLNLIKNQGQ</sequence>
<dbReference type="STRING" id="1605367.AFM12_01265"/>
<reference evidence="3 4" key="1">
    <citation type="submission" date="2015-07" db="EMBL/GenBank/DDBJ databases">
        <title>The draft genome sequence of Leadbetterella sp. JN14-9.</title>
        <authorList>
            <person name="Liu Y."/>
            <person name="Du J."/>
            <person name="Shao Z."/>
        </authorList>
    </citation>
    <scope>NUCLEOTIDE SEQUENCE [LARGE SCALE GENOMIC DNA]</scope>
    <source>
        <strain evidence="3 4">JN14-9</strain>
    </source>
</reference>
<dbReference type="Gene3D" id="3.90.226.10">
    <property type="entry name" value="2-enoyl-CoA Hydratase, Chain A, domain 1"/>
    <property type="match status" value="1"/>
</dbReference>
<dbReference type="Pfam" id="PF03572">
    <property type="entry name" value="Peptidase_S41"/>
    <property type="match status" value="1"/>
</dbReference>
<comment type="caution">
    <text evidence="3">The sequence shown here is derived from an EMBL/GenBank/DDBJ whole genome shotgun (WGS) entry which is preliminary data.</text>
</comment>